<proteinExistence type="predicted"/>
<dbReference type="GO" id="GO:0005794">
    <property type="term" value="C:Golgi apparatus"/>
    <property type="evidence" value="ECO:0007669"/>
    <property type="project" value="TreeGrafter"/>
</dbReference>
<keyword evidence="2" id="KW-1185">Reference proteome</keyword>
<accession>A0A6A4NA44</accession>
<keyword evidence="1" id="KW-0472">Membrane</keyword>
<dbReference type="PANTHER" id="PTHR13448:SF14">
    <property type="entry name" value="F26K24.17 PROTEIN"/>
    <property type="match status" value="1"/>
</dbReference>
<gene>
    <name evidence="1" type="ORF">Lalb_Chr00c06g0404621</name>
</gene>
<dbReference type="Proteomes" id="UP000447434">
    <property type="component" value="Unassembled WGS sequence"/>
</dbReference>
<protein>
    <submittedName>
        <fullName evidence="1">Putative transmembrane protein</fullName>
    </submittedName>
</protein>
<organism evidence="1 2">
    <name type="scientific">Lupinus albus</name>
    <name type="common">White lupine</name>
    <name type="synonym">Lupinus termis</name>
    <dbReference type="NCBI Taxonomy" id="3870"/>
    <lineage>
        <taxon>Eukaryota</taxon>
        <taxon>Viridiplantae</taxon>
        <taxon>Streptophyta</taxon>
        <taxon>Embryophyta</taxon>
        <taxon>Tracheophyta</taxon>
        <taxon>Spermatophyta</taxon>
        <taxon>Magnoliopsida</taxon>
        <taxon>eudicotyledons</taxon>
        <taxon>Gunneridae</taxon>
        <taxon>Pentapetalae</taxon>
        <taxon>rosids</taxon>
        <taxon>fabids</taxon>
        <taxon>Fabales</taxon>
        <taxon>Fabaceae</taxon>
        <taxon>Papilionoideae</taxon>
        <taxon>50 kb inversion clade</taxon>
        <taxon>genistoids sensu lato</taxon>
        <taxon>core genistoids</taxon>
        <taxon>Genisteae</taxon>
        <taxon>Lupinus</taxon>
    </lineage>
</organism>
<reference evidence="2" key="1">
    <citation type="journal article" date="2020" name="Nat. Commun.">
        <title>Genome sequence of the cluster root forming white lupin.</title>
        <authorList>
            <person name="Hufnagel B."/>
            <person name="Marques A."/>
            <person name="Soriano A."/>
            <person name="Marques L."/>
            <person name="Divol F."/>
            <person name="Doumas P."/>
            <person name="Sallet E."/>
            <person name="Mancinotti D."/>
            <person name="Carrere S."/>
            <person name="Marande W."/>
            <person name="Arribat S."/>
            <person name="Keller J."/>
            <person name="Huneau C."/>
            <person name="Blein T."/>
            <person name="Aime D."/>
            <person name="Laguerre M."/>
            <person name="Taylor J."/>
            <person name="Schubert V."/>
            <person name="Nelson M."/>
            <person name="Geu-Flores F."/>
            <person name="Crespi M."/>
            <person name="Gallardo-Guerrero K."/>
            <person name="Delaux P.-M."/>
            <person name="Salse J."/>
            <person name="Berges H."/>
            <person name="Guyot R."/>
            <person name="Gouzy J."/>
            <person name="Peret B."/>
        </authorList>
    </citation>
    <scope>NUCLEOTIDE SEQUENCE [LARGE SCALE GENOMIC DNA]</scope>
    <source>
        <strain evidence="2">cv. Amiga</strain>
    </source>
</reference>
<dbReference type="EMBL" id="WOCE01000031">
    <property type="protein sequence ID" value="KAE9584404.1"/>
    <property type="molecule type" value="Genomic_DNA"/>
</dbReference>
<dbReference type="OrthoDB" id="1047296at2759"/>
<sequence length="120" mass="13221">MVLRRKPDSLIAVLPALRENAKYQGQDKLTVIVWMIAQASLGDLSVGLYAWARNLLPIVNSKTGNPQSRDLVLQLVEKILSTPKARPILVNGAVRKGERLIPPSSFEILVGLLTLNLQLD</sequence>
<dbReference type="InterPro" id="IPR019308">
    <property type="entry name" value="TMEM214"/>
</dbReference>
<dbReference type="PANTHER" id="PTHR13448">
    <property type="entry name" value="TRANSMEMBRANE PROTEIN 214"/>
    <property type="match status" value="1"/>
</dbReference>
<keyword evidence="1" id="KW-0812">Transmembrane</keyword>
<name>A0A6A4NA44_LUPAL</name>
<comment type="caution">
    <text evidence="1">The sequence shown here is derived from an EMBL/GenBank/DDBJ whole genome shotgun (WGS) entry which is preliminary data.</text>
</comment>
<evidence type="ECO:0000313" key="2">
    <source>
        <dbReference type="Proteomes" id="UP000447434"/>
    </source>
</evidence>
<dbReference type="AlphaFoldDB" id="A0A6A4NA44"/>
<evidence type="ECO:0000313" key="1">
    <source>
        <dbReference type="EMBL" id="KAE9584404.1"/>
    </source>
</evidence>
<dbReference type="GO" id="GO:0005783">
    <property type="term" value="C:endoplasmic reticulum"/>
    <property type="evidence" value="ECO:0007669"/>
    <property type="project" value="TreeGrafter"/>
</dbReference>